<feature type="compositionally biased region" description="Basic residues" evidence="1">
    <location>
        <begin position="7"/>
        <end position="16"/>
    </location>
</feature>
<comment type="caution">
    <text evidence="2">The sequence shown here is derived from an EMBL/GenBank/DDBJ whole genome shotgun (WGS) entry which is preliminary data.</text>
</comment>
<protein>
    <submittedName>
        <fullName evidence="2">Uncharacterized protein</fullName>
    </submittedName>
</protein>
<sequence length="44" mass="5001">MADKSPRQHMSKKAGKSLKEKRAEKHAKSEAKSKTQIVPPDKQR</sequence>
<reference evidence="2 3" key="1">
    <citation type="journal article" date="2015" name="Stand. Genomic Sci.">
        <title>Genomic Encyclopedia of Bacterial and Archaeal Type Strains, Phase III: the genomes of soil and plant-associated and newly described type strains.</title>
        <authorList>
            <person name="Whitman W.B."/>
            <person name="Woyke T."/>
            <person name="Klenk H.P."/>
            <person name="Zhou Y."/>
            <person name="Lilburn T.G."/>
            <person name="Beck B.J."/>
            <person name="De Vos P."/>
            <person name="Vandamme P."/>
            <person name="Eisen J.A."/>
            <person name="Garrity G."/>
            <person name="Hugenholtz P."/>
            <person name="Kyrpides N.C."/>
        </authorList>
    </citation>
    <scope>NUCLEOTIDE SEQUENCE [LARGE SCALE GENOMIC DNA]</scope>
    <source>
        <strain evidence="2 3">VKM Ac-2541</strain>
    </source>
</reference>
<name>A0A4R2IKJ1_9ACTN</name>
<keyword evidence="3" id="KW-1185">Reference proteome</keyword>
<dbReference type="RefSeq" id="WP_277875134.1">
    <property type="nucleotide sequence ID" value="NZ_SLWR01000009.1"/>
</dbReference>
<feature type="compositionally biased region" description="Basic and acidic residues" evidence="1">
    <location>
        <begin position="17"/>
        <end position="33"/>
    </location>
</feature>
<evidence type="ECO:0000313" key="2">
    <source>
        <dbReference type="EMBL" id="TCO44942.1"/>
    </source>
</evidence>
<proteinExistence type="predicted"/>
<feature type="region of interest" description="Disordered" evidence="1">
    <location>
        <begin position="1"/>
        <end position="44"/>
    </location>
</feature>
<accession>A0A4R2IKJ1</accession>
<dbReference type="AlphaFoldDB" id="A0A4R2IKJ1"/>
<dbReference type="EMBL" id="SLWR01000009">
    <property type="protein sequence ID" value="TCO44942.1"/>
    <property type="molecule type" value="Genomic_DNA"/>
</dbReference>
<organism evidence="2 3">
    <name type="scientific">Kribbella antiqua</name>
    <dbReference type="NCBI Taxonomy" id="2512217"/>
    <lineage>
        <taxon>Bacteria</taxon>
        <taxon>Bacillati</taxon>
        <taxon>Actinomycetota</taxon>
        <taxon>Actinomycetes</taxon>
        <taxon>Propionibacteriales</taxon>
        <taxon>Kribbellaceae</taxon>
        <taxon>Kribbella</taxon>
    </lineage>
</organism>
<gene>
    <name evidence="2" type="ORF">EV646_109114</name>
</gene>
<dbReference type="Proteomes" id="UP000295573">
    <property type="component" value="Unassembled WGS sequence"/>
</dbReference>
<evidence type="ECO:0000313" key="3">
    <source>
        <dbReference type="Proteomes" id="UP000295573"/>
    </source>
</evidence>
<evidence type="ECO:0000256" key="1">
    <source>
        <dbReference type="SAM" id="MobiDB-lite"/>
    </source>
</evidence>